<feature type="transmembrane region" description="Helical" evidence="12">
    <location>
        <begin position="31"/>
        <end position="52"/>
    </location>
</feature>
<dbReference type="Proteomes" id="UP001159042">
    <property type="component" value="Unassembled WGS sequence"/>
</dbReference>
<dbReference type="InterPro" id="IPR009423">
    <property type="entry name" value="NDUC2"/>
</dbReference>
<keyword evidence="6 11" id="KW-0999">Mitochondrion inner membrane</keyword>
<gene>
    <name evidence="13" type="ORF">NQ315_003871</name>
</gene>
<evidence type="ECO:0000256" key="9">
    <source>
        <dbReference type="ARBA" id="ARBA00023128"/>
    </source>
</evidence>
<dbReference type="AlphaFoldDB" id="A0AAV8VZ12"/>
<comment type="function">
    <text evidence="11">Accessory subunit of the mitochondrial membrane respiratory chain NADH dehydrogenase (Complex I), that is believed not to be involved in catalysis. Complex I functions in the transfer of electrons from NADH to the respiratory chain. The immediate electron acceptor for the enzyme is believed to be ubiquinone.</text>
</comment>
<evidence type="ECO:0000256" key="1">
    <source>
        <dbReference type="ARBA" id="ARBA00004298"/>
    </source>
</evidence>
<keyword evidence="3 11" id="KW-0813">Transport</keyword>
<organism evidence="13 14">
    <name type="scientific">Exocentrus adspersus</name>
    <dbReference type="NCBI Taxonomy" id="1586481"/>
    <lineage>
        <taxon>Eukaryota</taxon>
        <taxon>Metazoa</taxon>
        <taxon>Ecdysozoa</taxon>
        <taxon>Arthropoda</taxon>
        <taxon>Hexapoda</taxon>
        <taxon>Insecta</taxon>
        <taxon>Pterygota</taxon>
        <taxon>Neoptera</taxon>
        <taxon>Endopterygota</taxon>
        <taxon>Coleoptera</taxon>
        <taxon>Polyphaga</taxon>
        <taxon>Cucujiformia</taxon>
        <taxon>Chrysomeloidea</taxon>
        <taxon>Cerambycidae</taxon>
        <taxon>Lamiinae</taxon>
        <taxon>Acanthocinini</taxon>
        <taxon>Exocentrus</taxon>
    </lineage>
</organism>
<evidence type="ECO:0000256" key="5">
    <source>
        <dbReference type="ARBA" id="ARBA00022692"/>
    </source>
</evidence>
<dbReference type="GO" id="GO:0005743">
    <property type="term" value="C:mitochondrial inner membrane"/>
    <property type="evidence" value="ECO:0007669"/>
    <property type="project" value="UniProtKB-SubCell"/>
</dbReference>
<evidence type="ECO:0000256" key="8">
    <source>
        <dbReference type="ARBA" id="ARBA00022989"/>
    </source>
</evidence>
<keyword evidence="9 11" id="KW-0496">Mitochondrion</keyword>
<evidence type="ECO:0000313" key="14">
    <source>
        <dbReference type="Proteomes" id="UP001159042"/>
    </source>
</evidence>
<sequence length="122" mass="13702">MAMGPKVALTPLELLEDDGTKGREQPLYSKFYYPTACATLGFIGAIVGNWASRRPYFSGIQKHIIAAIAGAGIGKILENYNISHAAERDAVMRHYIQLHPEDFPPFERKKYADVIEPWIPIR</sequence>
<protein>
    <recommendedName>
        <fullName evidence="11">NADH dehydrogenase [ubiquinone] 1 subunit C2</fullName>
    </recommendedName>
</protein>
<proteinExistence type="inferred from homology"/>
<name>A0AAV8VZ12_9CUCU</name>
<evidence type="ECO:0000256" key="7">
    <source>
        <dbReference type="ARBA" id="ARBA00022982"/>
    </source>
</evidence>
<comment type="caution">
    <text evidence="13">The sequence shown here is derived from an EMBL/GenBank/DDBJ whole genome shotgun (WGS) entry which is preliminary data.</text>
</comment>
<evidence type="ECO:0000313" key="13">
    <source>
        <dbReference type="EMBL" id="KAJ8919287.1"/>
    </source>
</evidence>
<keyword evidence="14" id="KW-1185">Reference proteome</keyword>
<dbReference type="Pfam" id="PF06374">
    <property type="entry name" value="NDUF_C2"/>
    <property type="match status" value="1"/>
</dbReference>
<dbReference type="EMBL" id="JANEYG010000019">
    <property type="protein sequence ID" value="KAJ8919287.1"/>
    <property type="molecule type" value="Genomic_DNA"/>
</dbReference>
<keyword evidence="5 12" id="KW-0812">Transmembrane</keyword>
<evidence type="ECO:0000256" key="4">
    <source>
        <dbReference type="ARBA" id="ARBA00022660"/>
    </source>
</evidence>
<evidence type="ECO:0000256" key="11">
    <source>
        <dbReference type="PIRNR" id="PIRNR017834"/>
    </source>
</evidence>
<reference evidence="13 14" key="1">
    <citation type="journal article" date="2023" name="Insect Mol. Biol.">
        <title>Genome sequencing provides insights into the evolution of gene families encoding plant cell wall-degrading enzymes in longhorned beetles.</title>
        <authorList>
            <person name="Shin N.R."/>
            <person name="Okamura Y."/>
            <person name="Kirsch R."/>
            <person name="Pauchet Y."/>
        </authorList>
    </citation>
    <scope>NUCLEOTIDE SEQUENCE [LARGE SCALE GENOMIC DNA]</scope>
    <source>
        <strain evidence="13">EAD_L_NR</strain>
    </source>
</reference>
<keyword evidence="10 11" id="KW-0472">Membrane</keyword>
<evidence type="ECO:0000256" key="12">
    <source>
        <dbReference type="SAM" id="Phobius"/>
    </source>
</evidence>
<comment type="subcellular location">
    <subcellularLocation>
        <location evidence="1">Mitochondrion inner membrane</location>
        <topology evidence="1">Single-pass membrane protein</topology>
        <orientation evidence="1">Matrix side</orientation>
    </subcellularLocation>
</comment>
<dbReference type="PANTHER" id="PTHR13099">
    <property type="entry name" value="NADH-UBIQUINONE OXIDOREDUCTASE SUBUNIT B14.5B"/>
    <property type="match status" value="1"/>
</dbReference>
<evidence type="ECO:0000256" key="3">
    <source>
        <dbReference type="ARBA" id="ARBA00022448"/>
    </source>
</evidence>
<keyword evidence="4 11" id="KW-0679">Respiratory chain</keyword>
<evidence type="ECO:0000256" key="2">
    <source>
        <dbReference type="ARBA" id="ARBA00008674"/>
    </source>
</evidence>
<keyword evidence="7 11" id="KW-0249">Electron transport</keyword>
<evidence type="ECO:0000256" key="10">
    <source>
        <dbReference type="ARBA" id="ARBA00023136"/>
    </source>
</evidence>
<accession>A0AAV8VZ12</accession>
<keyword evidence="8 12" id="KW-1133">Transmembrane helix</keyword>
<comment type="similarity">
    <text evidence="2 11">Belongs to the complex I NDUFC2 subunit family.</text>
</comment>
<dbReference type="GO" id="GO:0006120">
    <property type="term" value="P:mitochondrial electron transport, NADH to ubiquinone"/>
    <property type="evidence" value="ECO:0007669"/>
    <property type="project" value="InterPro"/>
</dbReference>
<evidence type="ECO:0000256" key="6">
    <source>
        <dbReference type="ARBA" id="ARBA00022792"/>
    </source>
</evidence>
<dbReference type="PIRSF" id="PIRSF017834">
    <property type="entry name" value="NADH-UbQ_OxRdtase_b14.5b"/>
    <property type="match status" value="1"/>
</dbReference>
<dbReference type="PANTHER" id="PTHR13099:SF0">
    <property type="entry name" value="NADH DEHYDROGENASE [UBIQUINONE] 1 SUBUNIT C2-RELATED"/>
    <property type="match status" value="1"/>
</dbReference>